<dbReference type="Proteomes" id="UP000887575">
    <property type="component" value="Unassembled WGS sequence"/>
</dbReference>
<reference evidence="3" key="1">
    <citation type="submission" date="2024-02" db="UniProtKB">
        <authorList>
            <consortium name="WormBaseParasite"/>
        </authorList>
    </citation>
    <scope>IDENTIFICATION</scope>
</reference>
<name>A0AAF3EU43_9BILA</name>
<protein>
    <submittedName>
        <fullName evidence="3">Uncharacterized protein</fullName>
    </submittedName>
</protein>
<evidence type="ECO:0000256" key="1">
    <source>
        <dbReference type="SAM" id="MobiDB-lite"/>
    </source>
</evidence>
<evidence type="ECO:0000313" key="3">
    <source>
        <dbReference type="WBParaSite" id="MBELARI_LOCUS17590"/>
    </source>
</evidence>
<sequence length="161" mass="17427">MDRRAPTSCQHIGRSRPQQGLPQHAAPGRSRKCERLLRTRRIKSRTIEFNFNFFYFGSPIPITSRRNGMGRCASWQFTAWRSTHCRNRQKSTMTAVGGVPAGISTMTVLKGTSTMAAVGEAPAGTSTMTAVGTAPATSTRTALNILPQVGAMGWADVQVGD</sequence>
<dbReference type="WBParaSite" id="MBELARI_LOCUS17590">
    <property type="protein sequence ID" value="MBELARI_LOCUS17590"/>
    <property type="gene ID" value="MBELARI_LOCUS17590"/>
</dbReference>
<dbReference type="AlphaFoldDB" id="A0AAF3EU43"/>
<evidence type="ECO:0000313" key="2">
    <source>
        <dbReference type="Proteomes" id="UP000887575"/>
    </source>
</evidence>
<feature type="region of interest" description="Disordered" evidence="1">
    <location>
        <begin position="1"/>
        <end position="32"/>
    </location>
</feature>
<organism evidence="2 3">
    <name type="scientific">Mesorhabditis belari</name>
    <dbReference type="NCBI Taxonomy" id="2138241"/>
    <lineage>
        <taxon>Eukaryota</taxon>
        <taxon>Metazoa</taxon>
        <taxon>Ecdysozoa</taxon>
        <taxon>Nematoda</taxon>
        <taxon>Chromadorea</taxon>
        <taxon>Rhabditida</taxon>
        <taxon>Rhabditina</taxon>
        <taxon>Rhabditomorpha</taxon>
        <taxon>Rhabditoidea</taxon>
        <taxon>Rhabditidae</taxon>
        <taxon>Mesorhabditinae</taxon>
        <taxon>Mesorhabditis</taxon>
    </lineage>
</organism>
<accession>A0AAF3EU43</accession>
<proteinExistence type="predicted"/>
<keyword evidence="2" id="KW-1185">Reference proteome</keyword>